<keyword evidence="6" id="KW-1185">Reference proteome</keyword>
<dbReference type="Gene3D" id="3.30.70.920">
    <property type="match status" value="1"/>
</dbReference>
<evidence type="ECO:0000313" key="6">
    <source>
        <dbReference type="Proteomes" id="UP000519439"/>
    </source>
</evidence>
<dbReference type="InterPro" id="IPR019885">
    <property type="entry name" value="Tscrpt_reg_HTH_AsnC-type_CS"/>
</dbReference>
<dbReference type="PROSITE" id="PS50956">
    <property type="entry name" value="HTH_ASNC_2"/>
    <property type="match status" value="1"/>
</dbReference>
<proteinExistence type="predicted"/>
<dbReference type="SUPFAM" id="SSF46785">
    <property type="entry name" value="Winged helix' DNA-binding domain"/>
    <property type="match status" value="1"/>
</dbReference>
<dbReference type="Gene3D" id="1.10.10.10">
    <property type="entry name" value="Winged helix-like DNA-binding domain superfamily/Winged helix DNA-binding domain"/>
    <property type="match status" value="1"/>
</dbReference>
<keyword evidence="3" id="KW-0804">Transcription</keyword>
<reference evidence="5 6" key="1">
    <citation type="submission" date="2020-08" db="EMBL/GenBank/DDBJ databases">
        <title>Genomic Encyclopedia of Type Strains, Phase IV (KMG-IV): sequencing the most valuable type-strain genomes for metagenomic binning, comparative biology and taxonomic classification.</title>
        <authorList>
            <person name="Goeker M."/>
        </authorList>
    </citation>
    <scope>NUCLEOTIDE SEQUENCE [LARGE SCALE GENOMIC DNA]</scope>
    <source>
        <strain evidence="5 6">DSM 15743</strain>
    </source>
</reference>
<dbReference type="InterPro" id="IPR011991">
    <property type="entry name" value="ArsR-like_HTH"/>
</dbReference>
<dbReference type="InterPro" id="IPR036390">
    <property type="entry name" value="WH_DNA-bd_sf"/>
</dbReference>
<dbReference type="PROSITE" id="PS00519">
    <property type="entry name" value="HTH_ASNC_1"/>
    <property type="match status" value="1"/>
</dbReference>
<dbReference type="FunFam" id="1.10.10.10:FF:000186">
    <property type="entry name" value="AsnC family transcriptional regulator"/>
    <property type="match status" value="1"/>
</dbReference>
<name>A0A7W6ICI6_9HYPH</name>
<dbReference type="InterPro" id="IPR036388">
    <property type="entry name" value="WH-like_DNA-bd_sf"/>
</dbReference>
<accession>A0A7W6ICI6</accession>
<dbReference type="Proteomes" id="UP000519439">
    <property type="component" value="Unassembled WGS sequence"/>
</dbReference>
<dbReference type="AlphaFoldDB" id="A0A7W6ICI6"/>
<dbReference type="PANTHER" id="PTHR30154">
    <property type="entry name" value="LEUCINE-RESPONSIVE REGULATORY PROTEIN"/>
    <property type="match status" value="1"/>
</dbReference>
<dbReference type="Pfam" id="PF13412">
    <property type="entry name" value="HTH_24"/>
    <property type="match status" value="1"/>
</dbReference>
<evidence type="ECO:0000313" key="5">
    <source>
        <dbReference type="EMBL" id="MBB4038917.1"/>
    </source>
</evidence>
<dbReference type="InterPro" id="IPR000485">
    <property type="entry name" value="AsnC-type_HTH_dom"/>
</dbReference>
<evidence type="ECO:0000256" key="3">
    <source>
        <dbReference type="ARBA" id="ARBA00023163"/>
    </source>
</evidence>
<dbReference type="Pfam" id="PF01037">
    <property type="entry name" value="AsnC_trans_reg"/>
    <property type="match status" value="1"/>
</dbReference>
<dbReference type="PRINTS" id="PR00033">
    <property type="entry name" value="HTHASNC"/>
</dbReference>
<dbReference type="InterPro" id="IPR019887">
    <property type="entry name" value="Tscrpt_reg_AsnC/Lrp_C"/>
</dbReference>
<dbReference type="GO" id="GO:0006355">
    <property type="term" value="P:regulation of DNA-templated transcription"/>
    <property type="evidence" value="ECO:0007669"/>
    <property type="project" value="UniProtKB-ARBA"/>
</dbReference>
<gene>
    <name evidence="5" type="ORF">GGR34_000546</name>
</gene>
<evidence type="ECO:0000256" key="2">
    <source>
        <dbReference type="ARBA" id="ARBA00023125"/>
    </source>
</evidence>
<dbReference type="SMART" id="SM00344">
    <property type="entry name" value="HTH_ASNC"/>
    <property type="match status" value="1"/>
</dbReference>
<dbReference type="GO" id="GO:0043200">
    <property type="term" value="P:response to amino acid"/>
    <property type="evidence" value="ECO:0007669"/>
    <property type="project" value="TreeGrafter"/>
</dbReference>
<dbReference type="GO" id="GO:0005829">
    <property type="term" value="C:cytosol"/>
    <property type="evidence" value="ECO:0007669"/>
    <property type="project" value="TreeGrafter"/>
</dbReference>
<sequence>MKRFADAMPYINLDAIDLRILNALQTDGRLTNQELADQVGLSPSPCLRRVRRLERDGFIRTYRAVLDRDSVGLGLTVFVEIKVEKHSRDNAQALQEALAAMPEVVACHMVSGTADFIVEIVVTNLKAYEKLLTEKILVLPMIGDIRSNFALTRVKSDAALPLTHLKRGAERHEPDC</sequence>
<protein>
    <submittedName>
        <fullName evidence="5">Lrp/AsnC family leucine-responsive transcriptional regulator</fullName>
    </submittedName>
</protein>
<dbReference type="CDD" id="cd00090">
    <property type="entry name" value="HTH_ARSR"/>
    <property type="match status" value="1"/>
</dbReference>
<feature type="domain" description="HTH asnC-type" evidence="4">
    <location>
        <begin position="13"/>
        <end position="74"/>
    </location>
</feature>
<keyword evidence="2" id="KW-0238">DNA-binding</keyword>
<evidence type="ECO:0000259" key="4">
    <source>
        <dbReference type="PROSITE" id="PS50956"/>
    </source>
</evidence>
<dbReference type="PANTHER" id="PTHR30154:SF34">
    <property type="entry name" value="TRANSCRIPTIONAL REGULATOR AZLB"/>
    <property type="match status" value="1"/>
</dbReference>
<keyword evidence="1" id="KW-0805">Transcription regulation</keyword>
<comment type="caution">
    <text evidence="5">The sequence shown here is derived from an EMBL/GenBank/DDBJ whole genome shotgun (WGS) entry which is preliminary data.</text>
</comment>
<dbReference type="InterPro" id="IPR019888">
    <property type="entry name" value="Tscrpt_reg_AsnC-like"/>
</dbReference>
<evidence type="ECO:0000256" key="1">
    <source>
        <dbReference type="ARBA" id="ARBA00023015"/>
    </source>
</evidence>
<dbReference type="EMBL" id="JACIDC010000001">
    <property type="protein sequence ID" value="MBB4038917.1"/>
    <property type="molecule type" value="Genomic_DNA"/>
</dbReference>
<organism evidence="5 6">
    <name type="scientific">Microvirga flocculans</name>
    <dbReference type="NCBI Taxonomy" id="217168"/>
    <lineage>
        <taxon>Bacteria</taxon>
        <taxon>Pseudomonadati</taxon>
        <taxon>Pseudomonadota</taxon>
        <taxon>Alphaproteobacteria</taxon>
        <taxon>Hyphomicrobiales</taxon>
        <taxon>Methylobacteriaceae</taxon>
        <taxon>Microvirga</taxon>
    </lineage>
</organism>
<dbReference type="GO" id="GO:0043565">
    <property type="term" value="F:sequence-specific DNA binding"/>
    <property type="evidence" value="ECO:0007669"/>
    <property type="project" value="InterPro"/>
</dbReference>